<sequence length="349" mass="36148">MPRIRALAVALTAAALLLAGCATAPRPAPPSDTAPGDIVSEISCAGMDPLGGDAGAAGVLPDGFEPVAVVRCLPFQQTEDNQGIWSVVARETLEGDLTEVLALQAQADDPPTSGPCSAVLMLPPLVWLTDAEGRGIRLRIPVDGCSQPKVALLEEALAALTVTRSDEEQRTLTQPRAAIDAGCAPVWAAQPLQLASPEELQKWEGTEVAPRPAPTLDEEHLVPWTPPRVPAPGEVDRLTLCAYSTDPSANPASTPAPGATTWVSVQVDGQAWFTGARELDAAETGAVLEAAASAQPLAEPCDEILGSLVVLSAGGTTAPMTVELDGCRRLIVDFLTTYAAPAELLDLLG</sequence>
<name>A0ABU4H2R4_9MICO</name>
<dbReference type="Proteomes" id="UP001283109">
    <property type="component" value="Unassembled WGS sequence"/>
</dbReference>
<keyword evidence="2" id="KW-0732">Signal</keyword>
<dbReference type="RefSeq" id="WP_318354154.1">
    <property type="nucleotide sequence ID" value="NZ_JAWQEV010000004.1"/>
</dbReference>
<evidence type="ECO:0000313" key="4">
    <source>
        <dbReference type="Proteomes" id="UP001283109"/>
    </source>
</evidence>
<organism evidence="3 4">
    <name type="scientific">Microbacterium arthrosphaerae</name>
    <dbReference type="NCBI Taxonomy" id="792652"/>
    <lineage>
        <taxon>Bacteria</taxon>
        <taxon>Bacillati</taxon>
        <taxon>Actinomycetota</taxon>
        <taxon>Actinomycetes</taxon>
        <taxon>Micrococcales</taxon>
        <taxon>Microbacteriaceae</taxon>
        <taxon>Microbacterium</taxon>
    </lineage>
</organism>
<feature type="signal peptide" evidence="2">
    <location>
        <begin position="1"/>
        <end position="24"/>
    </location>
</feature>
<gene>
    <name evidence="3" type="ORF">R8Z58_12700</name>
</gene>
<comment type="caution">
    <text evidence="3">The sequence shown here is derived from an EMBL/GenBank/DDBJ whole genome shotgun (WGS) entry which is preliminary data.</text>
</comment>
<proteinExistence type="predicted"/>
<accession>A0ABU4H2R4</accession>
<feature type="chain" id="PRO_5045136028" description="DUF3515 domain-containing protein" evidence="2">
    <location>
        <begin position="25"/>
        <end position="349"/>
    </location>
</feature>
<feature type="region of interest" description="Disordered" evidence="1">
    <location>
        <begin position="210"/>
        <end position="229"/>
    </location>
</feature>
<protein>
    <recommendedName>
        <fullName evidence="5">DUF3515 domain-containing protein</fullName>
    </recommendedName>
</protein>
<evidence type="ECO:0000313" key="3">
    <source>
        <dbReference type="EMBL" id="MDW4573632.1"/>
    </source>
</evidence>
<dbReference type="PROSITE" id="PS51257">
    <property type="entry name" value="PROKAR_LIPOPROTEIN"/>
    <property type="match status" value="1"/>
</dbReference>
<keyword evidence="4" id="KW-1185">Reference proteome</keyword>
<evidence type="ECO:0000256" key="1">
    <source>
        <dbReference type="SAM" id="MobiDB-lite"/>
    </source>
</evidence>
<evidence type="ECO:0000256" key="2">
    <source>
        <dbReference type="SAM" id="SignalP"/>
    </source>
</evidence>
<reference evidence="3 4" key="1">
    <citation type="submission" date="2023-11" db="EMBL/GenBank/DDBJ databases">
        <title>Draft genome sequence of Microbacterium arthrosphaerae JCM 30492.</title>
        <authorList>
            <person name="Zhang G."/>
            <person name="Ding Y."/>
        </authorList>
    </citation>
    <scope>NUCLEOTIDE SEQUENCE [LARGE SCALE GENOMIC DNA]</scope>
    <source>
        <strain evidence="3 4">JCM 30492</strain>
    </source>
</reference>
<dbReference type="EMBL" id="JAWQEV010000004">
    <property type="protein sequence ID" value="MDW4573632.1"/>
    <property type="molecule type" value="Genomic_DNA"/>
</dbReference>
<evidence type="ECO:0008006" key="5">
    <source>
        <dbReference type="Google" id="ProtNLM"/>
    </source>
</evidence>